<dbReference type="PIRSF" id="PIRSF038959">
    <property type="entry name" value="SdpI"/>
    <property type="match status" value="1"/>
</dbReference>
<feature type="transmembrane region" description="Helical" evidence="1">
    <location>
        <begin position="52"/>
        <end position="75"/>
    </location>
</feature>
<feature type="transmembrane region" description="Helical" evidence="1">
    <location>
        <begin position="191"/>
        <end position="213"/>
    </location>
</feature>
<gene>
    <name evidence="3" type="primary">sdpI</name>
    <name evidence="3" type="ORF">OXPF_33980</name>
</gene>
<feature type="domain" description="DUF1648" evidence="2">
    <location>
        <begin position="16"/>
        <end position="62"/>
    </location>
</feature>
<reference evidence="3 4" key="1">
    <citation type="submission" date="2015-09" db="EMBL/GenBank/DDBJ databases">
        <title>Genome sequence of Oxobacter pfennigii DSM 3222.</title>
        <authorList>
            <person name="Poehlein A."/>
            <person name="Bengelsdorf F.R."/>
            <person name="Schiel-Bengelsdorf B."/>
            <person name="Duerre P."/>
            <person name="Daniel R."/>
        </authorList>
    </citation>
    <scope>NUCLEOTIDE SEQUENCE [LARGE SCALE GENOMIC DNA]</scope>
    <source>
        <strain evidence="3 4">DSM 3222</strain>
    </source>
</reference>
<protein>
    <submittedName>
        <fullName evidence="3">Immunity protein SdpI</fullName>
    </submittedName>
</protein>
<dbReference type="AlphaFoldDB" id="A0A0P8W5F2"/>
<accession>A0A0P8W5F2</accession>
<feature type="transmembrane region" description="Helical" evidence="1">
    <location>
        <begin position="167"/>
        <end position="185"/>
    </location>
</feature>
<dbReference type="InterPro" id="IPR025962">
    <property type="entry name" value="SdpI/YhfL"/>
</dbReference>
<keyword evidence="4" id="KW-1185">Reference proteome</keyword>
<dbReference type="InterPro" id="IPR012867">
    <property type="entry name" value="DUF1648"/>
</dbReference>
<proteinExistence type="predicted"/>
<keyword evidence="1" id="KW-0472">Membrane</keyword>
<dbReference type="PANTHER" id="PTHR37810">
    <property type="entry name" value="IMMUNITY PROTEIN SDPI"/>
    <property type="match status" value="1"/>
</dbReference>
<feature type="transmembrane region" description="Helical" evidence="1">
    <location>
        <begin position="95"/>
        <end position="115"/>
    </location>
</feature>
<dbReference type="RefSeq" id="WP_054876387.1">
    <property type="nucleotide sequence ID" value="NZ_LKET01000043.1"/>
</dbReference>
<keyword evidence="1" id="KW-1133">Transmembrane helix</keyword>
<evidence type="ECO:0000259" key="2">
    <source>
        <dbReference type="Pfam" id="PF07853"/>
    </source>
</evidence>
<organism evidence="3 4">
    <name type="scientific">Oxobacter pfennigii</name>
    <dbReference type="NCBI Taxonomy" id="36849"/>
    <lineage>
        <taxon>Bacteria</taxon>
        <taxon>Bacillati</taxon>
        <taxon>Bacillota</taxon>
        <taxon>Clostridia</taxon>
        <taxon>Eubacteriales</taxon>
        <taxon>Clostridiaceae</taxon>
        <taxon>Oxobacter</taxon>
    </lineage>
</organism>
<name>A0A0P8W5F2_9CLOT</name>
<dbReference type="GO" id="GO:0009636">
    <property type="term" value="P:response to toxic substance"/>
    <property type="evidence" value="ECO:0007669"/>
    <property type="project" value="TreeGrafter"/>
</dbReference>
<dbReference type="Pfam" id="PF07853">
    <property type="entry name" value="DUF1648"/>
    <property type="match status" value="1"/>
</dbReference>
<dbReference type="OrthoDB" id="9808690at2"/>
<dbReference type="EMBL" id="LKET01000043">
    <property type="protein sequence ID" value="KPU43148.1"/>
    <property type="molecule type" value="Genomic_DNA"/>
</dbReference>
<evidence type="ECO:0000313" key="3">
    <source>
        <dbReference type="EMBL" id="KPU43148.1"/>
    </source>
</evidence>
<keyword evidence="1" id="KW-0812">Transmembrane</keyword>
<evidence type="ECO:0000313" key="4">
    <source>
        <dbReference type="Proteomes" id="UP000050326"/>
    </source>
</evidence>
<dbReference type="InterPro" id="IPR026272">
    <property type="entry name" value="SdpI"/>
</dbReference>
<feature type="transmembrane region" description="Helical" evidence="1">
    <location>
        <begin position="12"/>
        <end position="32"/>
    </location>
</feature>
<feature type="transmembrane region" description="Helical" evidence="1">
    <location>
        <begin position="121"/>
        <end position="139"/>
    </location>
</feature>
<dbReference type="Proteomes" id="UP000050326">
    <property type="component" value="Unassembled WGS sequence"/>
</dbReference>
<dbReference type="Pfam" id="PF13630">
    <property type="entry name" value="SdpI"/>
    <property type="match status" value="1"/>
</dbReference>
<comment type="caution">
    <text evidence="3">The sequence shown here is derived from an EMBL/GenBank/DDBJ whole genome shotgun (WGS) entry which is preliminary data.</text>
</comment>
<sequence length="220" mass="25354">MGKIAKTLKKDWILLLLILAGFCMSIYFYPALPDRVPSHWNIHGEIDGYMNRFWGAFLMPLMNAGFYFFFIFLPYLDPRKNNYNYFSSAYRAIRYMLHIFFVGIQIVTLMAALGYPIKIQVIVPAGVSLLFILLGNVMGKVKHNYFVGIRTPWTLSNEEVWRKTHRLAGPLWVAGGILCLILSFLNSRITSMLFFLVIVIIAAVPTVYSYILFRNDMNGK</sequence>
<dbReference type="PANTHER" id="PTHR37810:SF5">
    <property type="entry name" value="IMMUNITY PROTEIN SDPI"/>
    <property type="match status" value="1"/>
</dbReference>
<dbReference type="STRING" id="36849.OXPF_33980"/>
<dbReference type="PATRIC" id="fig|36849.3.peg.3596"/>
<evidence type="ECO:0000256" key="1">
    <source>
        <dbReference type="SAM" id="Phobius"/>
    </source>
</evidence>